<feature type="repeat" description="ANK" evidence="2">
    <location>
        <begin position="1077"/>
        <end position="1112"/>
    </location>
</feature>
<evidence type="ECO:0000256" key="2">
    <source>
        <dbReference type="PROSITE-ProRule" id="PRU00023"/>
    </source>
</evidence>
<dbReference type="PANTHER" id="PTHR10039">
    <property type="entry name" value="AMELOGENIN"/>
    <property type="match status" value="1"/>
</dbReference>
<feature type="repeat" description="ANK" evidence="2">
    <location>
        <begin position="1044"/>
        <end position="1076"/>
    </location>
</feature>
<dbReference type="PROSITE" id="PS50088">
    <property type="entry name" value="ANK_REPEAT"/>
    <property type="match status" value="6"/>
</dbReference>
<keyword evidence="7" id="KW-1185">Reference proteome</keyword>
<dbReference type="InterPro" id="IPR002110">
    <property type="entry name" value="Ankyrin_rpt"/>
</dbReference>
<dbReference type="Proteomes" id="UP000639643">
    <property type="component" value="Unassembled WGS sequence"/>
</dbReference>
<protein>
    <submittedName>
        <fullName evidence="6">Ankyrin repeat-containing protein</fullName>
    </submittedName>
</protein>
<keyword evidence="2" id="KW-0040">ANK repeat</keyword>
<feature type="repeat" description="ANK" evidence="2">
    <location>
        <begin position="1146"/>
        <end position="1178"/>
    </location>
</feature>
<dbReference type="InterPro" id="IPR027417">
    <property type="entry name" value="P-loop_NTPase"/>
</dbReference>
<evidence type="ECO:0000256" key="1">
    <source>
        <dbReference type="ARBA" id="ARBA00022737"/>
    </source>
</evidence>
<evidence type="ECO:0000256" key="3">
    <source>
        <dbReference type="SAM" id="MobiDB-lite"/>
    </source>
</evidence>
<dbReference type="Pfam" id="PF24883">
    <property type="entry name" value="NPHP3_N"/>
    <property type="match status" value="1"/>
</dbReference>
<dbReference type="PANTHER" id="PTHR10039:SF17">
    <property type="entry name" value="FUNGAL STAND N-TERMINAL GOODBYE DOMAIN-CONTAINING PROTEIN-RELATED"/>
    <property type="match status" value="1"/>
</dbReference>
<feature type="domain" description="NWD NACHT-NTPase N-terminal" evidence="4">
    <location>
        <begin position="166"/>
        <end position="382"/>
    </location>
</feature>
<dbReference type="Gene3D" id="3.40.50.300">
    <property type="entry name" value="P-loop containing nucleotide triphosphate hydrolases"/>
    <property type="match status" value="1"/>
</dbReference>
<dbReference type="EMBL" id="WIGM01000487">
    <property type="protein sequence ID" value="KAF6823878.1"/>
    <property type="molecule type" value="Genomic_DNA"/>
</dbReference>
<dbReference type="InterPro" id="IPR031359">
    <property type="entry name" value="NACHT_N"/>
</dbReference>
<feature type="repeat" description="ANK" evidence="2">
    <location>
        <begin position="1218"/>
        <end position="1254"/>
    </location>
</feature>
<evidence type="ECO:0000259" key="4">
    <source>
        <dbReference type="Pfam" id="PF17100"/>
    </source>
</evidence>
<proteinExistence type="predicted"/>
<feature type="repeat" description="ANK" evidence="2">
    <location>
        <begin position="1113"/>
        <end position="1145"/>
    </location>
</feature>
<gene>
    <name evidence="6" type="ORF">CMUS01_10499</name>
</gene>
<dbReference type="SMART" id="SM00248">
    <property type="entry name" value="ANK"/>
    <property type="match status" value="7"/>
</dbReference>
<evidence type="ECO:0000313" key="7">
    <source>
        <dbReference type="Proteomes" id="UP000639643"/>
    </source>
</evidence>
<evidence type="ECO:0000259" key="5">
    <source>
        <dbReference type="Pfam" id="PF24883"/>
    </source>
</evidence>
<accession>A0A8H6N8S2</accession>
<feature type="repeat" description="ANK" evidence="2">
    <location>
        <begin position="1179"/>
        <end position="1217"/>
    </location>
</feature>
<dbReference type="Pfam" id="PF12796">
    <property type="entry name" value="Ank_2"/>
    <property type="match status" value="1"/>
</dbReference>
<comment type="caution">
    <text evidence="6">The sequence shown here is derived from an EMBL/GenBank/DDBJ whole genome shotgun (WGS) entry which is preliminary data.</text>
</comment>
<dbReference type="Pfam" id="PF17100">
    <property type="entry name" value="NACHT_N"/>
    <property type="match status" value="1"/>
</dbReference>
<reference evidence="6" key="1">
    <citation type="journal article" date="2020" name="Phytopathology">
        <title>Genome Sequence Resources of Colletotrichum truncatum, C. plurivorum, C. musicola, and C. sojae: Four Species Pathogenic to Soybean (Glycine max).</title>
        <authorList>
            <person name="Rogerio F."/>
            <person name="Boufleur T.R."/>
            <person name="Ciampi-Guillardi M."/>
            <person name="Sukno S.A."/>
            <person name="Thon M.R."/>
            <person name="Massola Junior N.S."/>
            <person name="Baroncelli R."/>
        </authorList>
    </citation>
    <scope>NUCLEOTIDE SEQUENCE</scope>
    <source>
        <strain evidence="6">LFN0074</strain>
    </source>
</reference>
<name>A0A8H6N8S2_9PEZI</name>
<sequence length="1284" mass="144335">MSSVGDSEHDTRRPATTDDKAEWYKKLKAFRLRKLTGRCSYPIVVEGPSLGSAAQADVLGSGEGVAPMKKSKLARFKEALSSRSKMRASKPPDLPQSSAVSVLSLAMTHSKNPQPGALGEVQVEPGSALLSVCAAAERPASFEDAVSPQESLAPPSREASATDISRMWNAAYEAVKMKDAKLVETYEKVLATAGDPAVGATGHNALAGCCEKERLDRMKSAVLRCVEKTKKHENFRDGVIQTSTVIVHLNKVVGGFLTASPPAAMAWSGICAILPMLTSPLVADQTMVQGLEYVASRMDWYMDLSTVLLEHSWENSEMFSSLRAGVEQRIVDLYQKILQFEMWSAAWCFQDHVVAKGLKTMVGLIDWEARRNEIEKDDAKLEKTLDQYASREIVRRLCGISEQQKLFYEEKARQVQEERLKKAYEITGRFKTTDYEGRLKLNPDRVSGTCEWFEKHDKFKHWQQQDTGILLLSADPGCGKSVLARYLVETVIPRDSRGSTVCYFFFKDTEEQKSLKNALCALLHQSFLSKPLLAEACEAMIKSQGEKVSSDVTGLCKVFTEATNQEKSSQLIFVLDALDECDPADFPTLIRFLRGFSNKENTVGDRKPRVKFLVTTRGYPVIVDELLAFESTLVYLSGDSKDEKDQIQKEIGLVVVDRLAKLSAKKNLSDATQSLTRNALQNSGFESEQRTYLWVSLVFEVLERNFDDRRSQWQKLISNPPKTVFPAHARLLESVNLEDKHKVQVLLNLIIVAEWPLTLQEMNTAIHVRERERNGINSETDLDLMPEDSFRKWLIHSCGFFVTEYNKRVFFIHQTAKEFLLRKSSEKLPGIDEWQNSVTIEQAHQSMAESCIAYLSLNDFASSSFREKLSDFLHRPRDYHSDIRYEFREAFSQHSFLDYAACCWTRHFDLAQRVEQEVFVDIDPDYLELYAVDINAVDAGGLTALDYFAALHRQQDLDMSRAYEIVEGIKVLVQSGSRYSPEKGGSLLHLAVIEVWEFPPKIPLMPPGLQLSSVHGAYFDEAYAQSFIKFLVDHGEEVDHRHDDGDTLLHLACRNGFAWNVLCLLKSNADPNLTNDAGDSPLHLVCGDVSEKDGVIASVLLQHGAMIDLPDKHYKTPTMLACRSSSLQNLQVLLDNGPDLEARDSDGYSALHYAALWRRCTAVELLLDRGADRHDTNNYGNTALHFFCSELDGESDRDLQFMEFLVQSGMNVNSRNASGQTALHKLVCRQEFNGQRGAITLLLNNDADVHARDIWGKLPLDYAVEHLDDATVELLEEHTSSKKT</sequence>
<feature type="region of interest" description="Disordered" evidence="3">
    <location>
        <begin position="1"/>
        <end position="20"/>
    </location>
</feature>
<evidence type="ECO:0000313" key="6">
    <source>
        <dbReference type="EMBL" id="KAF6823878.1"/>
    </source>
</evidence>
<keyword evidence="1" id="KW-0677">Repeat</keyword>
<dbReference type="Pfam" id="PF00023">
    <property type="entry name" value="Ank"/>
    <property type="match status" value="2"/>
</dbReference>
<feature type="domain" description="Nephrocystin 3-like N-terminal" evidence="5">
    <location>
        <begin position="448"/>
        <end position="617"/>
    </location>
</feature>
<dbReference type="OrthoDB" id="163438at2759"/>
<dbReference type="PROSITE" id="PS50297">
    <property type="entry name" value="ANK_REP_REGION"/>
    <property type="match status" value="2"/>
</dbReference>
<dbReference type="SUPFAM" id="SSF48403">
    <property type="entry name" value="Ankyrin repeat"/>
    <property type="match status" value="2"/>
</dbReference>
<dbReference type="SUPFAM" id="SSF52540">
    <property type="entry name" value="P-loop containing nucleoside triphosphate hydrolases"/>
    <property type="match status" value="1"/>
</dbReference>
<dbReference type="InterPro" id="IPR056884">
    <property type="entry name" value="NPHP3-like_N"/>
</dbReference>
<organism evidence="6 7">
    <name type="scientific">Colletotrichum musicola</name>
    <dbReference type="NCBI Taxonomy" id="2175873"/>
    <lineage>
        <taxon>Eukaryota</taxon>
        <taxon>Fungi</taxon>
        <taxon>Dikarya</taxon>
        <taxon>Ascomycota</taxon>
        <taxon>Pezizomycotina</taxon>
        <taxon>Sordariomycetes</taxon>
        <taxon>Hypocreomycetidae</taxon>
        <taxon>Glomerellales</taxon>
        <taxon>Glomerellaceae</taxon>
        <taxon>Colletotrichum</taxon>
        <taxon>Colletotrichum orchidearum species complex</taxon>
    </lineage>
</organism>
<dbReference type="Gene3D" id="1.25.40.20">
    <property type="entry name" value="Ankyrin repeat-containing domain"/>
    <property type="match status" value="3"/>
</dbReference>
<dbReference type="InterPro" id="IPR036770">
    <property type="entry name" value="Ankyrin_rpt-contain_sf"/>
</dbReference>